<evidence type="ECO:0000256" key="2">
    <source>
        <dbReference type="ARBA" id="ARBA00023015"/>
    </source>
</evidence>
<comment type="caution">
    <text evidence="6">The sequence shown here is derived from an EMBL/GenBank/DDBJ whole genome shotgun (WGS) entry which is preliminary data.</text>
</comment>
<dbReference type="Pfam" id="PF00808">
    <property type="entry name" value="CBFD_NFYB_HMF"/>
    <property type="match status" value="1"/>
</dbReference>
<reference evidence="6" key="2">
    <citation type="journal article" date="2024" name="Plant">
        <title>Genomic evolution and insights into agronomic trait innovations of Sesamum species.</title>
        <authorList>
            <person name="Miao H."/>
            <person name="Wang L."/>
            <person name="Qu L."/>
            <person name="Liu H."/>
            <person name="Sun Y."/>
            <person name="Le M."/>
            <person name="Wang Q."/>
            <person name="Wei S."/>
            <person name="Zheng Y."/>
            <person name="Lin W."/>
            <person name="Duan Y."/>
            <person name="Cao H."/>
            <person name="Xiong S."/>
            <person name="Wang X."/>
            <person name="Wei L."/>
            <person name="Li C."/>
            <person name="Ma Q."/>
            <person name="Ju M."/>
            <person name="Zhao R."/>
            <person name="Li G."/>
            <person name="Mu C."/>
            <person name="Tian Q."/>
            <person name="Mei H."/>
            <person name="Zhang T."/>
            <person name="Gao T."/>
            <person name="Zhang H."/>
        </authorList>
    </citation>
    <scope>NUCLEOTIDE SEQUENCE</scope>
    <source>
        <strain evidence="6">3651</strain>
    </source>
</reference>
<sequence length="235" mass="26079">MESGGSSNPKHKSNTTRTPNSGIVIREPSAAPANIPGNVADLNPEQTFKRDPDQYMPIANVIRIMRRILPAHAKIADDAKETIQECVSEFIGFITSEANEKCHREYRKTITPDDVLSAMGTLGFENYIEPLTVYLNKYRAQDPERAPMQHLPLVRRGATLVQPRLVAQTSVARPPPPQLPSQPTMRFAPPPPGTFAVDGRNYVELPQIGDYFVGNEGGGEGSSGNYQYDPYRQFR</sequence>
<feature type="domain" description="Transcription factor CBF/NF-Y/archaeal histone" evidence="5">
    <location>
        <begin position="56"/>
        <end position="119"/>
    </location>
</feature>
<accession>A0AAE2CYU4</accession>
<dbReference type="Gene3D" id="1.10.20.10">
    <property type="entry name" value="Histone, subunit A"/>
    <property type="match status" value="1"/>
</dbReference>
<dbReference type="InterPro" id="IPR009072">
    <property type="entry name" value="Histone-fold"/>
</dbReference>
<dbReference type="InterPro" id="IPR003958">
    <property type="entry name" value="CBFA_NFYB_domain"/>
</dbReference>
<dbReference type="GO" id="GO:0001228">
    <property type="term" value="F:DNA-binding transcription activator activity, RNA polymerase II-specific"/>
    <property type="evidence" value="ECO:0007669"/>
    <property type="project" value="InterPro"/>
</dbReference>
<proteinExistence type="inferred from homology"/>
<organism evidence="6 7">
    <name type="scientific">Sesamum alatum</name>
    <dbReference type="NCBI Taxonomy" id="300844"/>
    <lineage>
        <taxon>Eukaryota</taxon>
        <taxon>Viridiplantae</taxon>
        <taxon>Streptophyta</taxon>
        <taxon>Embryophyta</taxon>
        <taxon>Tracheophyta</taxon>
        <taxon>Spermatophyta</taxon>
        <taxon>Magnoliopsida</taxon>
        <taxon>eudicotyledons</taxon>
        <taxon>Gunneridae</taxon>
        <taxon>Pentapetalae</taxon>
        <taxon>asterids</taxon>
        <taxon>lamiids</taxon>
        <taxon>Lamiales</taxon>
        <taxon>Pedaliaceae</taxon>
        <taxon>Sesamum</taxon>
    </lineage>
</organism>
<dbReference type="PRINTS" id="PR00615">
    <property type="entry name" value="CCAATSUBUNTA"/>
</dbReference>
<evidence type="ECO:0000313" key="6">
    <source>
        <dbReference type="EMBL" id="KAK4439682.1"/>
    </source>
</evidence>
<feature type="region of interest" description="Disordered" evidence="4">
    <location>
        <begin position="1"/>
        <end position="47"/>
    </location>
</feature>
<evidence type="ECO:0000256" key="1">
    <source>
        <dbReference type="ARBA" id="ARBA00009053"/>
    </source>
</evidence>
<evidence type="ECO:0000256" key="4">
    <source>
        <dbReference type="SAM" id="MobiDB-lite"/>
    </source>
</evidence>
<dbReference type="CDD" id="cd22907">
    <property type="entry name" value="HFD_NFYB"/>
    <property type="match status" value="1"/>
</dbReference>
<keyword evidence="3" id="KW-0804">Transcription</keyword>
<feature type="region of interest" description="Disordered" evidence="4">
    <location>
        <begin position="214"/>
        <end position="235"/>
    </location>
</feature>
<dbReference type="PANTHER" id="PTHR11064">
    <property type="entry name" value="CCAAT-BINDING TRANSCRIPTION FACTOR-RELATED"/>
    <property type="match status" value="1"/>
</dbReference>
<dbReference type="GO" id="GO:0000978">
    <property type="term" value="F:RNA polymerase II cis-regulatory region sequence-specific DNA binding"/>
    <property type="evidence" value="ECO:0007669"/>
    <property type="project" value="TreeGrafter"/>
</dbReference>
<dbReference type="GO" id="GO:0016602">
    <property type="term" value="C:CCAAT-binding factor complex"/>
    <property type="evidence" value="ECO:0007669"/>
    <property type="project" value="InterPro"/>
</dbReference>
<name>A0AAE2CYU4_9LAMI</name>
<comment type="similarity">
    <text evidence="1">Belongs to the NFYB/HAP3 subunit family.</text>
</comment>
<dbReference type="Proteomes" id="UP001293254">
    <property type="component" value="Unassembled WGS sequence"/>
</dbReference>
<dbReference type="InterPro" id="IPR027113">
    <property type="entry name" value="Transc_fact_NFYB/HAP3"/>
</dbReference>
<dbReference type="AlphaFoldDB" id="A0AAE2CYU4"/>
<dbReference type="EMBL" id="JACGWO010000001">
    <property type="protein sequence ID" value="KAK4439682.1"/>
    <property type="molecule type" value="Genomic_DNA"/>
</dbReference>
<reference evidence="6" key="1">
    <citation type="submission" date="2020-06" db="EMBL/GenBank/DDBJ databases">
        <authorList>
            <person name="Li T."/>
            <person name="Hu X."/>
            <person name="Zhang T."/>
            <person name="Song X."/>
            <person name="Zhang H."/>
            <person name="Dai N."/>
            <person name="Sheng W."/>
            <person name="Hou X."/>
            <person name="Wei L."/>
        </authorList>
    </citation>
    <scope>NUCLEOTIDE SEQUENCE</scope>
    <source>
        <strain evidence="6">3651</strain>
        <tissue evidence="6">Leaf</tissue>
    </source>
</reference>
<evidence type="ECO:0000313" key="7">
    <source>
        <dbReference type="Proteomes" id="UP001293254"/>
    </source>
</evidence>
<gene>
    <name evidence="6" type="ORF">Salat_0303100</name>
</gene>
<evidence type="ECO:0000256" key="3">
    <source>
        <dbReference type="ARBA" id="ARBA00023163"/>
    </source>
</evidence>
<keyword evidence="7" id="KW-1185">Reference proteome</keyword>
<dbReference type="GO" id="GO:0046982">
    <property type="term" value="F:protein heterodimerization activity"/>
    <property type="evidence" value="ECO:0007669"/>
    <property type="project" value="InterPro"/>
</dbReference>
<keyword evidence="2" id="KW-0805">Transcription regulation</keyword>
<dbReference type="PANTHER" id="PTHR11064:SF115">
    <property type="entry name" value="NUCLEAR TRANSCRIPTION FACTOR Y SUBUNIT B-9"/>
    <property type="match status" value="1"/>
</dbReference>
<protein>
    <submittedName>
        <fullName evidence="6">Nuclear transcription factor Y subunit B-6</fullName>
    </submittedName>
</protein>
<evidence type="ECO:0000259" key="5">
    <source>
        <dbReference type="Pfam" id="PF00808"/>
    </source>
</evidence>
<dbReference type="SUPFAM" id="SSF47113">
    <property type="entry name" value="Histone-fold"/>
    <property type="match status" value="1"/>
</dbReference>